<dbReference type="InterPro" id="IPR016890">
    <property type="entry name" value="UCP028520"/>
</dbReference>
<reference evidence="4 5" key="1">
    <citation type="submission" date="2018-08" db="EMBL/GenBank/DDBJ databases">
        <title>Lysobacter sp. zong2l5, whole genome shotgun sequence.</title>
        <authorList>
            <person name="Zhang X."/>
            <person name="Feng G."/>
            <person name="Zhu H."/>
        </authorList>
    </citation>
    <scope>NUCLEOTIDE SEQUENCE [LARGE SCALE GENOMIC DNA]</scope>
    <source>
        <strain evidence="5">zong2l5</strain>
    </source>
</reference>
<dbReference type="SUPFAM" id="SSF55729">
    <property type="entry name" value="Acyl-CoA N-acyltransferases (Nat)"/>
    <property type="match status" value="1"/>
</dbReference>
<proteinExistence type="predicted"/>
<evidence type="ECO:0000313" key="4">
    <source>
        <dbReference type="EMBL" id="RDZ26446.1"/>
    </source>
</evidence>
<protein>
    <submittedName>
        <fullName evidence="4">GNAT family N-acetyltransferase</fullName>
    </submittedName>
</protein>
<dbReference type="EMBL" id="QTSU01000003">
    <property type="protein sequence ID" value="RDZ26446.1"/>
    <property type="molecule type" value="Genomic_DNA"/>
</dbReference>
<dbReference type="PIRSF" id="PIRSF028520">
    <property type="entry name" value="UCP028520"/>
    <property type="match status" value="1"/>
</dbReference>
<dbReference type="Proteomes" id="UP000264492">
    <property type="component" value="Unassembled WGS sequence"/>
</dbReference>
<dbReference type="InterPro" id="IPR016181">
    <property type="entry name" value="Acyl_CoA_acyltransferase"/>
</dbReference>
<organism evidence="4 5">
    <name type="scientific">Lysobacter silvisoli</name>
    <dbReference type="NCBI Taxonomy" id="2293254"/>
    <lineage>
        <taxon>Bacteria</taxon>
        <taxon>Pseudomonadati</taxon>
        <taxon>Pseudomonadota</taxon>
        <taxon>Gammaproteobacteria</taxon>
        <taxon>Lysobacterales</taxon>
        <taxon>Lysobacteraceae</taxon>
        <taxon>Lysobacter</taxon>
    </lineage>
</organism>
<sequence length="163" mass="18278">MPVQIRPATTADHPAIVALNLESEHLLSPMDGPRLARLEREAAYLRVAEEGGEVLGFLLALREGADYDSPNYLWFAQRYLRFLYIDRVVVALHAQGRRVGAAMYDDLFAFARAQAVSPVTCEFYSEPLNEPSQRFHARYGFHEVGSQWVADGAKRVSLQVATP</sequence>
<dbReference type="PROSITE" id="PS51186">
    <property type="entry name" value="GNAT"/>
    <property type="match status" value="1"/>
</dbReference>
<dbReference type="CDD" id="cd04301">
    <property type="entry name" value="NAT_SF"/>
    <property type="match status" value="1"/>
</dbReference>
<evidence type="ECO:0000259" key="3">
    <source>
        <dbReference type="PROSITE" id="PS51186"/>
    </source>
</evidence>
<dbReference type="PANTHER" id="PTHR43877">
    <property type="entry name" value="AMINOALKYLPHOSPHONATE N-ACETYLTRANSFERASE-RELATED-RELATED"/>
    <property type="match status" value="1"/>
</dbReference>
<dbReference type="OrthoDB" id="6182349at2"/>
<dbReference type="InterPro" id="IPR050832">
    <property type="entry name" value="Bact_Acetyltransf"/>
</dbReference>
<dbReference type="RefSeq" id="WP_115860481.1">
    <property type="nucleotide sequence ID" value="NZ_QTSU01000003.1"/>
</dbReference>
<dbReference type="AlphaFoldDB" id="A0A371JXQ2"/>
<dbReference type="PANTHER" id="PTHR43877:SF2">
    <property type="entry name" value="AMINOALKYLPHOSPHONATE N-ACETYLTRANSFERASE-RELATED"/>
    <property type="match status" value="1"/>
</dbReference>
<dbReference type="Pfam" id="PF00583">
    <property type="entry name" value="Acetyltransf_1"/>
    <property type="match status" value="1"/>
</dbReference>
<keyword evidence="1 4" id="KW-0808">Transferase</keyword>
<evidence type="ECO:0000256" key="1">
    <source>
        <dbReference type="ARBA" id="ARBA00022679"/>
    </source>
</evidence>
<dbReference type="GO" id="GO:0016747">
    <property type="term" value="F:acyltransferase activity, transferring groups other than amino-acyl groups"/>
    <property type="evidence" value="ECO:0007669"/>
    <property type="project" value="InterPro"/>
</dbReference>
<keyword evidence="2" id="KW-0012">Acyltransferase</keyword>
<comment type="caution">
    <text evidence="4">The sequence shown here is derived from an EMBL/GenBank/DDBJ whole genome shotgun (WGS) entry which is preliminary data.</text>
</comment>
<accession>A0A371JXQ2</accession>
<name>A0A371JXQ2_9GAMM</name>
<dbReference type="Gene3D" id="3.40.630.30">
    <property type="match status" value="1"/>
</dbReference>
<evidence type="ECO:0000256" key="2">
    <source>
        <dbReference type="ARBA" id="ARBA00023315"/>
    </source>
</evidence>
<evidence type="ECO:0000313" key="5">
    <source>
        <dbReference type="Proteomes" id="UP000264492"/>
    </source>
</evidence>
<dbReference type="InterPro" id="IPR000182">
    <property type="entry name" value="GNAT_dom"/>
</dbReference>
<keyword evidence="5" id="KW-1185">Reference proteome</keyword>
<gene>
    <name evidence="4" type="ORF">DX914_15710</name>
</gene>
<feature type="domain" description="N-acetyltransferase" evidence="3">
    <location>
        <begin position="3"/>
        <end position="161"/>
    </location>
</feature>